<reference evidence="4" key="2">
    <citation type="submission" date="2023-06" db="EMBL/GenBank/DDBJ databases">
        <authorList>
            <consortium name="Lawrence Berkeley National Laboratory"/>
            <person name="Haridas S."/>
            <person name="Hensen N."/>
            <person name="Bonometti L."/>
            <person name="Westerberg I."/>
            <person name="Brannstrom I.O."/>
            <person name="Guillou S."/>
            <person name="Cros-Aarteil S."/>
            <person name="Calhoun S."/>
            <person name="Kuo A."/>
            <person name="Mondo S."/>
            <person name="Pangilinan J."/>
            <person name="Riley R."/>
            <person name="Labutti K."/>
            <person name="Andreopoulos B."/>
            <person name="Lipzen A."/>
            <person name="Chen C."/>
            <person name="Yanf M."/>
            <person name="Daum C."/>
            <person name="Ng V."/>
            <person name="Clum A."/>
            <person name="Steindorff A."/>
            <person name="Ohm R."/>
            <person name="Martin F."/>
            <person name="Silar P."/>
            <person name="Natvig D."/>
            <person name="Lalanne C."/>
            <person name="Gautier V."/>
            <person name="Ament-Velasquez S.L."/>
            <person name="Kruys A."/>
            <person name="Hutchinson M.I."/>
            <person name="Powell A.J."/>
            <person name="Barry K."/>
            <person name="Miller A.N."/>
            <person name="Grigoriev I.V."/>
            <person name="Debuchy R."/>
            <person name="Gladieux P."/>
            <person name="Thoren M.H."/>
            <person name="Johannesson H."/>
        </authorList>
    </citation>
    <scope>NUCLEOTIDE SEQUENCE</scope>
    <source>
        <strain evidence="4">CBS 955.72</strain>
    </source>
</reference>
<feature type="region of interest" description="Disordered" evidence="1">
    <location>
        <begin position="82"/>
        <end position="103"/>
    </location>
</feature>
<evidence type="ECO:0000256" key="2">
    <source>
        <dbReference type="SAM" id="Phobius"/>
    </source>
</evidence>
<feature type="chain" id="PRO_5042586561" description="Secreted protein" evidence="3">
    <location>
        <begin position="28"/>
        <end position="119"/>
    </location>
</feature>
<name>A0AAJ0H9G3_9PEZI</name>
<sequence>MVLFLHKWGLGLLLTLTFLLYVHVPQQINPSKCALLLAIALQHTCSFYRQQAKRALLLAIALGTQQHFVFIIIKAVRPYGRQANNRPARSADSLPGNTSRDSISRLPHTVCRLAGLRRR</sequence>
<evidence type="ECO:0000313" key="5">
    <source>
        <dbReference type="Proteomes" id="UP001275084"/>
    </source>
</evidence>
<keyword evidence="3" id="KW-0732">Signal</keyword>
<protein>
    <recommendedName>
        <fullName evidence="6">Secreted protein</fullName>
    </recommendedName>
</protein>
<keyword evidence="2" id="KW-1133">Transmembrane helix</keyword>
<proteinExistence type="predicted"/>
<evidence type="ECO:0000256" key="3">
    <source>
        <dbReference type="SAM" id="SignalP"/>
    </source>
</evidence>
<keyword evidence="2" id="KW-0812">Transmembrane</keyword>
<organism evidence="4 5">
    <name type="scientific">Lasiosphaeria hispida</name>
    <dbReference type="NCBI Taxonomy" id="260671"/>
    <lineage>
        <taxon>Eukaryota</taxon>
        <taxon>Fungi</taxon>
        <taxon>Dikarya</taxon>
        <taxon>Ascomycota</taxon>
        <taxon>Pezizomycotina</taxon>
        <taxon>Sordariomycetes</taxon>
        <taxon>Sordariomycetidae</taxon>
        <taxon>Sordariales</taxon>
        <taxon>Lasiosphaeriaceae</taxon>
        <taxon>Lasiosphaeria</taxon>
    </lineage>
</organism>
<feature type="signal peptide" evidence="3">
    <location>
        <begin position="1"/>
        <end position="27"/>
    </location>
</feature>
<keyword evidence="2" id="KW-0472">Membrane</keyword>
<keyword evidence="5" id="KW-1185">Reference proteome</keyword>
<gene>
    <name evidence="4" type="ORF">B0T25DRAFT_322055</name>
</gene>
<evidence type="ECO:0008006" key="6">
    <source>
        <dbReference type="Google" id="ProtNLM"/>
    </source>
</evidence>
<dbReference type="AlphaFoldDB" id="A0AAJ0H9G3"/>
<dbReference type="Proteomes" id="UP001275084">
    <property type="component" value="Unassembled WGS sequence"/>
</dbReference>
<reference evidence="4" key="1">
    <citation type="journal article" date="2023" name="Mol. Phylogenet. Evol.">
        <title>Genome-scale phylogeny and comparative genomics of the fungal order Sordariales.</title>
        <authorList>
            <person name="Hensen N."/>
            <person name="Bonometti L."/>
            <person name="Westerberg I."/>
            <person name="Brannstrom I.O."/>
            <person name="Guillou S."/>
            <person name="Cros-Aarteil S."/>
            <person name="Calhoun S."/>
            <person name="Haridas S."/>
            <person name="Kuo A."/>
            <person name="Mondo S."/>
            <person name="Pangilinan J."/>
            <person name="Riley R."/>
            <person name="LaButti K."/>
            <person name="Andreopoulos B."/>
            <person name="Lipzen A."/>
            <person name="Chen C."/>
            <person name="Yan M."/>
            <person name="Daum C."/>
            <person name="Ng V."/>
            <person name="Clum A."/>
            <person name="Steindorff A."/>
            <person name="Ohm R.A."/>
            <person name="Martin F."/>
            <person name="Silar P."/>
            <person name="Natvig D.O."/>
            <person name="Lalanne C."/>
            <person name="Gautier V."/>
            <person name="Ament-Velasquez S.L."/>
            <person name="Kruys A."/>
            <person name="Hutchinson M.I."/>
            <person name="Powell A.J."/>
            <person name="Barry K."/>
            <person name="Miller A.N."/>
            <person name="Grigoriev I.V."/>
            <person name="Debuchy R."/>
            <person name="Gladieux P."/>
            <person name="Hiltunen Thoren M."/>
            <person name="Johannesson H."/>
        </authorList>
    </citation>
    <scope>NUCLEOTIDE SEQUENCE</scope>
    <source>
        <strain evidence="4">CBS 955.72</strain>
    </source>
</reference>
<dbReference type="EMBL" id="JAUIQD010000007">
    <property type="protein sequence ID" value="KAK3344257.1"/>
    <property type="molecule type" value="Genomic_DNA"/>
</dbReference>
<feature type="transmembrane region" description="Helical" evidence="2">
    <location>
        <begin position="54"/>
        <end position="76"/>
    </location>
</feature>
<accession>A0AAJ0H9G3</accession>
<evidence type="ECO:0000256" key="1">
    <source>
        <dbReference type="SAM" id="MobiDB-lite"/>
    </source>
</evidence>
<evidence type="ECO:0000313" key="4">
    <source>
        <dbReference type="EMBL" id="KAK3344257.1"/>
    </source>
</evidence>
<comment type="caution">
    <text evidence="4">The sequence shown here is derived from an EMBL/GenBank/DDBJ whole genome shotgun (WGS) entry which is preliminary data.</text>
</comment>